<comment type="caution">
    <text evidence="1">The sequence shown here is derived from an EMBL/GenBank/DDBJ whole genome shotgun (WGS) entry which is preliminary data.</text>
</comment>
<keyword evidence="2" id="KW-1185">Reference proteome</keyword>
<dbReference type="EMBL" id="CM044705">
    <property type="protein sequence ID" value="KAI5662301.1"/>
    <property type="molecule type" value="Genomic_DNA"/>
</dbReference>
<evidence type="ECO:0000313" key="1">
    <source>
        <dbReference type="EMBL" id="KAI5662301.1"/>
    </source>
</evidence>
<reference evidence="2" key="1">
    <citation type="journal article" date="2023" name="Nat. Plants">
        <title>Single-cell RNA sequencing provides a high-resolution roadmap for understanding the multicellular compartmentation of specialized metabolism.</title>
        <authorList>
            <person name="Sun S."/>
            <person name="Shen X."/>
            <person name="Li Y."/>
            <person name="Li Y."/>
            <person name="Wang S."/>
            <person name="Li R."/>
            <person name="Zhang H."/>
            <person name="Shen G."/>
            <person name="Guo B."/>
            <person name="Wei J."/>
            <person name="Xu J."/>
            <person name="St-Pierre B."/>
            <person name="Chen S."/>
            <person name="Sun C."/>
        </authorList>
    </citation>
    <scope>NUCLEOTIDE SEQUENCE [LARGE SCALE GENOMIC DNA]</scope>
</reference>
<gene>
    <name evidence="1" type="ORF">M9H77_21624</name>
</gene>
<accession>A0ACC0ANV7</accession>
<dbReference type="Proteomes" id="UP001060085">
    <property type="component" value="Linkage Group LG05"/>
</dbReference>
<proteinExistence type="predicted"/>
<organism evidence="1 2">
    <name type="scientific">Catharanthus roseus</name>
    <name type="common">Madagascar periwinkle</name>
    <name type="synonym">Vinca rosea</name>
    <dbReference type="NCBI Taxonomy" id="4058"/>
    <lineage>
        <taxon>Eukaryota</taxon>
        <taxon>Viridiplantae</taxon>
        <taxon>Streptophyta</taxon>
        <taxon>Embryophyta</taxon>
        <taxon>Tracheophyta</taxon>
        <taxon>Spermatophyta</taxon>
        <taxon>Magnoliopsida</taxon>
        <taxon>eudicotyledons</taxon>
        <taxon>Gunneridae</taxon>
        <taxon>Pentapetalae</taxon>
        <taxon>asterids</taxon>
        <taxon>lamiids</taxon>
        <taxon>Gentianales</taxon>
        <taxon>Apocynaceae</taxon>
        <taxon>Rauvolfioideae</taxon>
        <taxon>Vinceae</taxon>
        <taxon>Catharanthinae</taxon>
        <taxon>Catharanthus</taxon>
    </lineage>
</organism>
<name>A0ACC0ANV7_CATRO</name>
<sequence length="347" mass="40369">MSFFNFLLFLLPLLLLRETNGALNCNYGGEGSWFYDQSYPLYDSIKCPFIEREYHCVRNGRPDSDYLKYRWQPAACDLKRFDGRDFLERFRGKSIMFVGDSLSRDEYQSLLCLLHSSVPEIRYIQNRTGDISIVTFLDFEVQVKLDRNVFLVDILNTTIGRVLVLDSVKAKAPFWLKNDFLIFNTFQWWYYKGAKQPWDYVQLENKIYKDLDRTFAFMRGLKTWASWVDAAIDPSRTRVFFQGVSPSHYNGSQWFRPGAKNCAEETEPVFGSHYNVALPPALGQQKSVLATMKKPVTLLDITHLSQFRKDGHPSIYGENGRSGMDCLHWCIAGVPDIWNEILYNLII</sequence>
<evidence type="ECO:0000313" key="2">
    <source>
        <dbReference type="Proteomes" id="UP001060085"/>
    </source>
</evidence>
<protein>
    <submittedName>
        <fullName evidence="1">Uncharacterized protein</fullName>
    </submittedName>
</protein>